<gene>
    <name evidence="2" type="ORF">LITE_LOCUS15029</name>
</gene>
<organism evidence="2 3">
    <name type="scientific">Linum tenue</name>
    <dbReference type="NCBI Taxonomy" id="586396"/>
    <lineage>
        <taxon>Eukaryota</taxon>
        <taxon>Viridiplantae</taxon>
        <taxon>Streptophyta</taxon>
        <taxon>Embryophyta</taxon>
        <taxon>Tracheophyta</taxon>
        <taxon>Spermatophyta</taxon>
        <taxon>Magnoliopsida</taxon>
        <taxon>eudicotyledons</taxon>
        <taxon>Gunneridae</taxon>
        <taxon>Pentapetalae</taxon>
        <taxon>rosids</taxon>
        <taxon>fabids</taxon>
        <taxon>Malpighiales</taxon>
        <taxon>Linaceae</taxon>
        <taxon>Linum</taxon>
    </lineage>
</organism>
<evidence type="ECO:0000313" key="2">
    <source>
        <dbReference type="EMBL" id="CAI0411105.1"/>
    </source>
</evidence>
<dbReference type="Proteomes" id="UP001154282">
    <property type="component" value="Unassembled WGS sequence"/>
</dbReference>
<comment type="caution">
    <text evidence="2">The sequence shown here is derived from an EMBL/GenBank/DDBJ whole genome shotgun (WGS) entry which is preliminary data.</text>
</comment>
<keyword evidence="3" id="KW-1185">Reference proteome</keyword>
<feature type="compositionally biased region" description="Basic residues" evidence="1">
    <location>
        <begin position="43"/>
        <end position="59"/>
    </location>
</feature>
<dbReference type="AlphaFoldDB" id="A0AAV0JQ21"/>
<protein>
    <submittedName>
        <fullName evidence="2">Uncharacterized protein</fullName>
    </submittedName>
</protein>
<feature type="non-terminal residue" evidence="2">
    <location>
        <position position="1"/>
    </location>
</feature>
<feature type="region of interest" description="Disordered" evidence="1">
    <location>
        <begin position="29"/>
        <end position="85"/>
    </location>
</feature>
<evidence type="ECO:0000256" key="1">
    <source>
        <dbReference type="SAM" id="MobiDB-lite"/>
    </source>
</evidence>
<evidence type="ECO:0000313" key="3">
    <source>
        <dbReference type="Proteomes" id="UP001154282"/>
    </source>
</evidence>
<sequence length="219" mass="25464">LTNTNINLLTTTANISLPFLRSFRLSVQPASNHGDQHSDNSARRHRQRQLPLHLRRLRRPRLEPDQPFRHPNHRPSLHRRPRRRRGSHLLPRLLLQLLPLLQLGRARSQAGNPDFPDTRLLHHPEQPFPSPRRVPGPGQQEPPPDRNAHLRHRICFRVRVSDAGSGQRGSTQARDVELRQLPHLRRSRPSGDFCSRCYLDLLFPGSLRFYSLVVCRFCC</sequence>
<feature type="compositionally biased region" description="Basic and acidic residues" evidence="1">
    <location>
        <begin position="116"/>
        <end position="125"/>
    </location>
</feature>
<name>A0AAV0JQ21_9ROSI</name>
<proteinExistence type="predicted"/>
<accession>A0AAV0JQ21</accession>
<dbReference type="EMBL" id="CAMGYJ010000005">
    <property type="protein sequence ID" value="CAI0411105.1"/>
    <property type="molecule type" value="Genomic_DNA"/>
</dbReference>
<feature type="region of interest" description="Disordered" evidence="1">
    <location>
        <begin position="108"/>
        <end position="147"/>
    </location>
</feature>
<reference evidence="2" key="1">
    <citation type="submission" date="2022-08" db="EMBL/GenBank/DDBJ databases">
        <authorList>
            <person name="Gutierrez-Valencia J."/>
        </authorList>
    </citation>
    <scope>NUCLEOTIDE SEQUENCE</scope>
</reference>
<feature type="compositionally biased region" description="Basic residues" evidence="1">
    <location>
        <begin position="70"/>
        <end position="85"/>
    </location>
</feature>